<dbReference type="InterPro" id="IPR005171">
    <property type="entry name" value="Cyt_c_oxidase_su4_prok"/>
</dbReference>
<organism evidence="8 9">
    <name type="scientific">Desmospora activa DSM 45169</name>
    <dbReference type="NCBI Taxonomy" id="1121389"/>
    <lineage>
        <taxon>Bacteria</taxon>
        <taxon>Bacillati</taxon>
        <taxon>Bacillota</taxon>
        <taxon>Bacilli</taxon>
        <taxon>Bacillales</taxon>
        <taxon>Thermoactinomycetaceae</taxon>
        <taxon>Desmospora</taxon>
    </lineage>
</organism>
<protein>
    <submittedName>
        <fullName evidence="8">Cytochrome c oxidase subunit 4</fullName>
    </submittedName>
</protein>
<accession>A0A2T4Z3H7</accession>
<feature type="transmembrane region" description="Helical" evidence="7">
    <location>
        <begin position="24"/>
        <end position="43"/>
    </location>
</feature>
<dbReference type="GO" id="GO:0019646">
    <property type="term" value="P:aerobic electron transport chain"/>
    <property type="evidence" value="ECO:0007669"/>
    <property type="project" value="TreeGrafter"/>
</dbReference>
<evidence type="ECO:0000256" key="1">
    <source>
        <dbReference type="ARBA" id="ARBA00004651"/>
    </source>
</evidence>
<dbReference type="GO" id="GO:0009486">
    <property type="term" value="F:cytochrome bo3 ubiquinol oxidase activity"/>
    <property type="evidence" value="ECO:0007669"/>
    <property type="project" value="TreeGrafter"/>
</dbReference>
<dbReference type="GO" id="GO:0015078">
    <property type="term" value="F:proton transmembrane transporter activity"/>
    <property type="evidence" value="ECO:0007669"/>
    <property type="project" value="TreeGrafter"/>
</dbReference>
<evidence type="ECO:0000256" key="5">
    <source>
        <dbReference type="ARBA" id="ARBA00022989"/>
    </source>
</evidence>
<keyword evidence="5 7" id="KW-1133">Transmembrane helix</keyword>
<evidence type="ECO:0000256" key="4">
    <source>
        <dbReference type="ARBA" id="ARBA00022692"/>
    </source>
</evidence>
<evidence type="ECO:0000256" key="3">
    <source>
        <dbReference type="ARBA" id="ARBA00022475"/>
    </source>
</evidence>
<keyword evidence="6 7" id="KW-0472">Membrane</keyword>
<comment type="subcellular location">
    <subcellularLocation>
        <location evidence="1">Cell membrane</location>
        <topology evidence="1">Multi-pass membrane protein</topology>
    </subcellularLocation>
</comment>
<dbReference type="GO" id="GO:0009319">
    <property type="term" value="C:cytochrome o ubiquinol oxidase complex"/>
    <property type="evidence" value="ECO:0007669"/>
    <property type="project" value="TreeGrafter"/>
</dbReference>
<dbReference type="InterPro" id="IPR050968">
    <property type="entry name" value="Cytochrome_c_oxidase_bac_sub4"/>
</dbReference>
<dbReference type="Proteomes" id="UP000241639">
    <property type="component" value="Unassembled WGS sequence"/>
</dbReference>
<proteinExistence type="inferred from homology"/>
<dbReference type="GO" id="GO:0005886">
    <property type="term" value="C:plasma membrane"/>
    <property type="evidence" value="ECO:0007669"/>
    <property type="project" value="UniProtKB-SubCell"/>
</dbReference>
<evidence type="ECO:0000313" key="8">
    <source>
        <dbReference type="EMBL" id="PTM56439.1"/>
    </source>
</evidence>
<dbReference type="AlphaFoldDB" id="A0A2T4Z3H7"/>
<keyword evidence="3" id="KW-1003">Cell membrane</keyword>
<dbReference type="RefSeq" id="WP_107727783.1">
    <property type="nucleotide sequence ID" value="NZ_PZZP01000002.1"/>
</dbReference>
<dbReference type="EMBL" id="PZZP01000002">
    <property type="protein sequence ID" value="PTM56439.1"/>
    <property type="molecule type" value="Genomic_DNA"/>
</dbReference>
<comment type="similarity">
    <text evidence="2">Belongs to the cytochrome c oxidase bacterial subunit 4 family.</text>
</comment>
<dbReference type="PANTHER" id="PTHR36835">
    <property type="entry name" value="CYTOCHROME BO(3) UBIQUINOL OXIDASE SUBUNIT 4"/>
    <property type="match status" value="1"/>
</dbReference>
<evidence type="ECO:0000256" key="6">
    <source>
        <dbReference type="ARBA" id="ARBA00023136"/>
    </source>
</evidence>
<keyword evidence="9" id="KW-1185">Reference proteome</keyword>
<dbReference type="GO" id="GO:0015990">
    <property type="term" value="P:electron transport coupled proton transport"/>
    <property type="evidence" value="ECO:0007669"/>
    <property type="project" value="TreeGrafter"/>
</dbReference>
<sequence length="107" mass="11840">METKVETKQQPTTQPAAEGVGKHIVSFAAMILLTAVAFVLVSYEMMAPSMLIPVIVGLALVQVFLQLFTFMHLDIKKHRMTVLFMMTGLFIGILCAVALWLLEGPFL</sequence>
<evidence type="ECO:0000256" key="2">
    <source>
        <dbReference type="ARBA" id="ARBA00008079"/>
    </source>
</evidence>
<keyword evidence="4 7" id="KW-0812">Transmembrane</keyword>
<evidence type="ECO:0000313" key="9">
    <source>
        <dbReference type="Proteomes" id="UP000241639"/>
    </source>
</evidence>
<dbReference type="OrthoDB" id="2989516at2"/>
<comment type="caution">
    <text evidence="8">The sequence shown here is derived from an EMBL/GenBank/DDBJ whole genome shotgun (WGS) entry which is preliminary data.</text>
</comment>
<name>A0A2T4Z3H7_9BACL</name>
<dbReference type="Pfam" id="PF03626">
    <property type="entry name" value="COX4_pro"/>
    <property type="match status" value="1"/>
</dbReference>
<evidence type="ECO:0000256" key="7">
    <source>
        <dbReference type="SAM" id="Phobius"/>
    </source>
</evidence>
<dbReference type="PANTHER" id="PTHR36835:SF1">
    <property type="entry name" value="CYTOCHROME BO(3) UBIQUINOL OXIDASE SUBUNIT 4"/>
    <property type="match status" value="1"/>
</dbReference>
<feature type="transmembrane region" description="Helical" evidence="7">
    <location>
        <begin position="82"/>
        <end position="102"/>
    </location>
</feature>
<reference evidence="8 9" key="1">
    <citation type="submission" date="2018-04" db="EMBL/GenBank/DDBJ databases">
        <title>Genomic Encyclopedia of Archaeal and Bacterial Type Strains, Phase II (KMG-II): from individual species to whole genera.</title>
        <authorList>
            <person name="Goeker M."/>
        </authorList>
    </citation>
    <scope>NUCLEOTIDE SEQUENCE [LARGE SCALE GENOMIC DNA]</scope>
    <source>
        <strain evidence="8 9">DSM 45169</strain>
    </source>
</reference>
<feature type="transmembrane region" description="Helical" evidence="7">
    <location>
        <begin position="49"/>
        <end position="70"/>
    </location>
</feature>
<gene>
    <name evidence="8" type="ORF">C8J48_2761</name>
</gene>